<evidence type="ECO:0000259" key="1">
    <source>
        <dbReference type="Pfam" id="PF18739"/>
    </source>
</evidence>
<protein>
    <recommendedName>
        <fullName evidence="5">ApeA N-terminal domain-containing protein</fullName>
    </recommendedName>
</protein>
<comment type="caution">
    <text evidence="3">The sequence shown here is derived from an EMBL/GenBank/DDBJ whole genome shotgun (WGS) entry which is preliminary data.</text>
</comment>
<dbReference type="EMBL" id="JBHSGG010000014">
    <property type="protein sequence ID" value="MFC4727629.1"/>
    <property type="molecule type" value="Genomic_DNA"/>
</dbReference>
<dbReference type="RefSeq" id="WP_377003636.1">
    <property type="nucleotide sequence ID" value="NZ_JBHSGG010000014.1"/>
</dbReference>
<dbReference type="InterPro" id="IPR041223">
    <property type="entry name" value="ApeA_NTD"/>
</dbReference>
<keyword evidence="4" id="KW-1185">Reference proteome</keyword>
<evidence type="ECO:0000313" key="4">
    <source>
        <dbReference type="Proteomes" id="UP001595892"/>
    </source>
</evidence>
<feature type="domain" description="ApeA N-terminal" evidence="2">
    <location>
        <begin position="10"/>
        <end position="266"/>
    </location>
</feature>
<dbReference type="InterPro" id="IPR041229">
    <property type="entry name" value="HEPN_Apea"/>
</dbReference>
<dbReference type="Proteomes" id="UP001595892">
    <property type="component" value="Unassembled WGS sequence"/>
</dbReference>
<evidence type="ECO:0008006" key="5">
    <source>
        <dbReference type="Google" id="ProtNLM"/>
    </source>
</evidence>
<proteinExistence type="predicted"/>
<accession>A0ABV9NJK7</accession>
<dbReference type="Pfam" id="PF18862">
    <property type="entry name" value="ApeA_NTD1"/>
    <property type="match status" value="1"/>
</dbReference>
<name>A0ABV9NJK7_9GAMM</name>
<dbReference type="Pfam" id="PF18739">
    <property type="entry name" value="HEPN_Apea"/>
    <property type="match status" value="1"/>
</dbReference>
<evidence type="ECO:0000313" key="3">
    <source>
        <dbReference type="EMBL" id="MFC4727629.1"/>
    </source>
</evidence>
<organism evidence="3 4">
    <name type="scientific">Coralloluteibacterium thermophilum</name>
    <dbReference type="NCBI Taxonomy" id="2707049"/>
    <lineage>
        <taxon>Bacteria</taxon>
        <taxon>Pseudomonadati</taxon>
        <taxon>Pseudomonadota</taxon>
        <taxon>Gammaproteobacteria</taxon>
        <taxon>Lysobacterales</taxon>
        <taxon>Lysobacteraceae</taxon>
        <taxon>Coralloluteibacterium</taxon>
    </lineage>
</organism>
<evidence type="ECO:0000259" key="2">
    <source>
        <dbReference type="Pfam" id="PF18862"/>
    </source>
</evidence>
<gene>
    <name evidence="3" type="ORF">ACFO3Q_05540</name>
</gene>
<sequence length="418" mass="48615">MTAINQDNTYIGKFWLPHKGEDSAAYGMMVLHKNGATVHLHDALTQGHLEDSVVFAELKGPHRRATLLNCYDSWIKDSNGEVIKYTINSTLTALGCTTEIIETDTLTFRIPGSERWLNDNCFHVMREDLDVAVRFKPIEHYKGQLTPVLMMTRTYAATISSGTSGIEVYSVERRMHYELRSRSKLLLGRCWTLIWSLQKFFEFVTQSHLSYENVEIHHDDLAAGHKSRVLIHNATTQRNRNEPNPINFLVHAHEIDVQTEELIGRWVRLIDANPAPFEHYFHAFDRAREDRVLHFVWNVAALEELHKMRYRREKRDLLYRLREMVQRWKGAFDQPPDDQVLQHIKDSRHYHAHAASDLREKAAKGWLLLRYGDFLMALSSLELLSHLGFEQNAAITLTRHSQWMREALNLTTHPGSDE</sequence>
<feature type="domain" description="Apea-like HEPN" evidence="1">
    <location>
        <begin position="309"/>
        <end position="392"/>
    </location>
</feature>
<reference evidence="4" key="1">
    <citation type="journal article" date="2019" name="Int. J. Syst. Evol. Microbiol.">
        <title>The Global Catalogue of Microorganisms (GCM) 10K type strain sequencing project: providing services to taxonomists for standard genome sequencing and annotation.</title>
        <authorList>
            <consortium name="The Broad Institute Genomics Platform"/>
            <consortium name="The Broad Institute Genome Sequencing Center for Infectious Disease"/>
            <person name="Wu L."/>
            <person name="Ma J."/>
        </authorList>
    </citation>
    <scope>NUCLEOTIDE SEQUENCE [LARGE SCALE GENOMIC DNA]</scope>
    <source>
        <strain evidence="4">CGMCC 1.13574</strain>
    </source>
</reference>